<evidence type="ECO:0000256" key="1">
    <source>
        <dbReference type="ARBA" id="ARBA00013134"/>
    </source>
</evidence>
<dbReference type="Pfam" id="PF01965">
    <property type="entry name" value="DJ-1_PfpI"/>
    <property type="match status" value="1"/>
</dbReference>
<dbReference type="SUPFAM" id="SSF52317">
    <property type="entry name" value="Class I glutamine amidotransferase-like"/>
    <property type="match status" value="1"/>
</dbReference>
<dbReference type="GO" id="GO:0006979">
    <property type="term" value="P:response to oxidative stress"/>
    <property type="evidence" value="ECO:0007669"/>
    <property type="project" value="TreeGrafter"/>
</dbReference>
<dbReference type="PANTHER" id="PTHR48094:SF12">
    <property type="entry name" value="PARKINSON DISEASE PROTEIN 7 HOMOLOG"/>
    <property type="match status" value="1"/>
</dbReference>
<dbReference type="GO" id="GO:1903189">
    <property type="term" value="P:glyoxal metabolic process"/>
    <property type="evidence" value="ECO:0007669"/>
    <property type="project" value="TreeGrafter"/>
</dbReference>
<dbReference type="InterPro" id="IPR006287">
    <property type="entry name" value="DJ-1"/>
</dbReference>
<sequence>MSSSNKSALVLIATGTEETEFTTIYDLLVRAGISVQSASVGVDETQSFVVCSRGMKIVPDSRFEDLSEEIRKSFTILLIPGGLPGAKTLSTTPAVLSLVRSYAANSEKFLGMICAGPLVALESGLWDDRRTWVEGKVRLTSHPSVKDKLVEKFTYVEEDTVVHHNLITSRGPGTAILWSLEIIKVLLGTSKAEEVQGPLVMPSA</sequence>
<proteinExistence type="predicted"/>
<reference evidence="4" key="1">
    <citation type="submission" date="2014-08" db="EMBL/GenBank/DDBJ databases">
        <authorList>
            <person name="Sharma Rahul"/>
            <person name="Thines Marco"/>
        </authorList>
    </citation>
    <scope>NUCLEOTIDE SEQUENCE</scope>
</reference>
<dbReference type="InterPro" id="IPR050325">
    <property type="entry name" value="Prot/Nucl_acid_deglycase"/>
</dbReference>
<name>A0A0F7SQC6_PHARH</name>
<accession>A0A0F7SQC6</accession>
<dbReference type="AlphaFoldDB" id="A0A0F7SQC6"/>
<dbReference type="InterPro" id="IPR029062">
    <property type="entry name" value="Class_I_gatase-like"/>
</dbReference>
<dbReference type="GO" id="GO:0019172">
    <property type="term" value="F:glyoxalase III activity"/>
    <property type="evidence" value="ECO:0007669"/>
    <property type="project" value="UniProtKB-EC"/>
</dbReference>
<dbReference type="GO" id="GO:0005739">
    <property type="term" value="C:mitochondrion"/>
    <property type="evidence" value="ECO:0007669"/>
    <property type="project" value="TreeGrafter"/>
</dbReference>
<evidence type="ECO:0000313" key="4">
    <source>
        <dbReference type="EMBL" id="CED83591.1"/>
    </source>
</evidence>
<dbReference type="PANTHER" id="PTHR48094">
    <property type="entry name" value="PROTEIN/NUCLEIC ACID DEGLYCASE DJ-1-RELATED"/>
    <property type="match status" value="1"/>
</dbReference>
<protein>
    <recommendedName>
        <fullName evidence="1">D-lactate dehydratase</fullName>
        <ecNumber evidence="1">4.2.1.130</ecNumber>
    </recommendedName>
</protein>
<evidence type="ECO:0000256" key="2">
    <source>
        <dbReference type="ARBA" id="ARBA00048082"/>
    </source>
</evidence>
<dbReference type="InterPro" id="IPR002818">
    <property type="entry name" value="DJ-1/PfpI"/>
</dbReference>
<comment type="catalytic activity">
    <reaction evidence="2">
        <text>methylglyoxal + H2O = (R)-lactate + H(+)</text>
        <dbReference type="Rhea" id="RHEA:27754"/>
        <dbReference type="ChEBI" id="CHEBI:15377"/>
        <dbReference type="ChEBI" id="CHEBI:15378"/>
        <dbReference type="ChEBI" id="CHEBI:16004"/>
        <dbReference type="ChEBI" id="CHEBI:17158"/>
        <dbReference type="EC" id="4.2.1.130"/>
    </reaction>
</comment>
<dbReference type="NCBIfam" id="TIGR01383">
    <property type="entry name" value="not_thiJ"/>
    <property type="match status" value="1"/>
</dbReference>
<dbReference type="GO" id="GO:0005634">
    <property type="term" value="C:nucleus"/>
    <property type="evidence" value="ECO:0007669"/>
    <property type="project" value="TreeGrafter"/>
</dbReference>
<dbReference type="CDD" id="cd03135">
    <property type="entry name" value="GATase1_DJ-1"/>
    <property type="match status" value="1"/>
</dbReference>
<dbReference type="EC" id="4.2.1.130" evidence="1"/>
<organism evidence="4">
    <name type="scientific">Phaffia rhodozyma</name>
    <name type="common">Yeast</name>
    <name type="synonym">Xanthophyllomyces dendrorhous</name>
    <dbReference type="NCBI Taxonomy" id="264483"/>
    <lineage>
        <taxon>Eukaryota</taxon>
        <taxon>Fungi</taxon>
        <taxon>Dikarya</taxon>
        <taxon>Basidiomycota</taxon>
        <taxon>Agaricomycotina</taxon>
        <taxon>Tremellomycetes</taxon>
        <taxon>Cystofilobasidiales</taxon>
        <taxon>Mrakiaceae</taxon>
        <taxon>Phaffia</taxon>
    </lineage>
</organism>
<evidence type="ECO:0000259" key="3">
    <source>
        <dbReference type="Pfam" id="PF01965"/>
    </source>
</evidence>
<dbReference type="EMBL" id="LN483157">
    <property type="protein sequence ID" value="CED83591.1"/>
    <property type="molecule type" value="Genomic_DNA"/>
</dbReference>
<feature type="domain" description="DJ-1/PfpI" evidence="3">
    <location>
        <begin position="6"/>
        <end position="184"/>
    </location>
</feature>
<dbReference type="Gene3D" id="3.40.50.880">
    <property type="match status" value="1"/>
</dbReference>